<sequence>MISVLKRFDGTMDAERELRAKEDDWNILLDAVRNDLPKGRMKAVSVSVFANECRRSDLKPNQLAEKKIEEICQCMPPEHYAIIRKATKYIQELKSISQSKSLSALLPVRDIVLTSGARRSPLRKLPDCLNEQAETLVLQIARGDYDEILDEYGRHASDGAIGVFRAALRKFVQIAIELNILDPETDPLQKVFEKNVFIECMRAIIADQDPSRSISKRTLHTYVGRMIAMAAHCGYPVDFMKQSMKTNRILRQGYADSQVMAKQPEKFCRKLLGDRTAEITFHSLHVTFMDNSKRILRGGQSSPNDEYRINRFGVLAAMSSISLWGSPLRIENLRNLQLFGPEANLLMPKRKGQPVKITICGKETKNRRPIDAQILDNRTRAVEVLRWFIQEIRPRFPTASNSNYLFPGYKADRLSSTAFGNALYSHTRDLGIPMHPHNFRHGLATLYLRDHPGEYGQAARLLHNTSATVRKHYAWIDVERELFEVQREIARKAGFRHED</sequence>
<dbReference type="AlphaFoldDB" id="A0A2T7FWS4"/>
<evidence type="ECO:0000259" key="2">
    <source>
        <dbReference type="PROSITE" id="PS51898"/>
    </source>
</evidence>
<accession>A0A2T7FWS4</accession>
<comment type="caution">
    <text evidence="3">The sequence shown here is derived from an EMBL/GenBank/DDBJ whole genome shotgun (WGS) entry which is preliminary data.</text>
</comment>
<name>A0A2T7FWS4_9RHOB</name>
<evidence type="ECO:0000256" key="1">
    <source>
        <dbReference type="ARBA" id="ARBA00023172"/>
    </source>
</evidence>
<keyword evidence="4" id="KW-1185">Reference proteome</keyword>
<dbReference type="InterPro" id="IPR002104">
    <property type="entry name" value="Integrase_catalytic"/>
</dbReference>
<feature type="domain" description="Tyr recombinase" evidence="2">
    <location>
        <begin position="284"/>
        <end position="491"/>
    </location>
</feature>
<dbReference type="GO" id="GO:0015074">
    <property type="term" value="P:DNA integration"/>
    <property type="evidence" value="ECO:0007669"/>
    <property type="project" value="InterPro"/>
</dbReference>
<dbReference type="InterPro" id="IPR013762">
    <property type="entry name" value="Integrase-like_cat_sf"/>
</dbReference>
<dbReference type="InterPro" id="IPR011010">
    <property type="entry name" value="DNA_brk_join_enz"/>
</dbReference>
<proteinExistence type="predicted"/>
<reference evidence="3 4" key="1">
    <citation type="submission" date="2018-04" db="EMBL/GenBank/DDBJ databases">
        <title>Pelagivirga bohaiensis gen. nov., sp. nov., a bacterium isolated from the Bohai Sea.</title>
        <authorList>
            <person name="Ji X."/>
        </authorList>
    </citation>
    <scope>NUCLEOTIDE SEQUENCE [LARGE SCALE GENOMIC DNA]</scope>
    <source>
        <strain evidence="3 4">BH-SD16</strain>
    </source>
</reference>
<keyword evidence="1" id="KW-0233">DNA recombination</keyword>
<protein>
    <recommendedName>
        <fullName evidence="2">Tyr recombinase domain-containing protein</fullName>
    </recommendedName>
</protein>
<dbReference type="SUPFAM" id="SSF56349">
    <property type="entry name" value="DNA breaking-rejoining enzymes"/>
    <property type="match status" value="1"/>
</dbReference>
<dbReference type="GO" id="GO:0003677">
    <property type="term" value="F:DNA binding"/>
    <property type="evidence" value="ECO:0007669"/>
    <property type="project" value="InterPro"/>
</dbReference>
<dbReference type="Proteomes" id="UP000244817">
    <property type="component" value="Unassembled WGS sequence"/>
</dbReference>
<evidence type="ECO:0000313" key="3">
    <source>
        <dbReference type="EMBL" id="PVA06621.1"/>
    </source>
</evidence>
<gene>
    <name evidence="3" type="ORF">DC363_08800</name>
</gene>
<dbReference type="Gene3D" id="1.10.443.10">
    <property type="entry name" value="Intergrase catalytic core"/>
    <property type="match status" value="1"/>
</dbReference>
<dbReference type="EMBL" id="QCYG01000005">
    <property type="protein sequence ID" value="PVA06621.1"/>
    <property type="molecule type" value="Genomic_DNA"/>
</dbReference>
<organism evidence="3 4">
    <name type="scientific">Thalassorhabdomicrobium marinisediminis</name>
    <dbReference type="NCBI Taxonomy" id="2170577"/>
    <lineage>
        <taxon>Bacteria</taxon>
        <taxon>Pseudomonadati</taxon>
        <taxon>Pseudomonadota</taxon>
        <taxon>Alphaproteobacteria</taxon>
        <taxon>Rhodobacterales</taxon>
        <taxon>Paracoccaceae</taxon>
        <taxon>Thalassorhabdomicrobium</taxon>
    </lineage>
</organism>
<dbReference type="PROSITE" id="PS51898">
    <property type="entry name" value="TYR_RECOMBINASE"/>
    <property type="match status" value="1"/>
</dbReference>
<evidence type="ECO:0000313" key="4">
    <source>
        <dbReference type="Proteomes" id="UP000244817"/>
    </source>
</evidence>
<dbReference type="GO" id="GO:0006310">
    <property type="term" value="P:DNA recombination"/>
    <property type="evidence" value="ECO:0007669"/>
    <property type="project" value="UniProtKB-KW"/>
</dbReference>